<accession>A0A9P5NA79</accession>
<gene>
    <name evidence="1" type="ORF">CPB84DRAFT_1853970</name>
</gene>
<dbReference type="AlphaFoldDB" id="A0A9P5NA79"/>
<dbReference type="Proteomes" id="UP000724874">
    <property type="component" value="Unassembled WGS sequence"/>
</dbReference>
<reference evidence="1" key="1">
    <citation type="submission" date="2020-11" db="EMBL/GenBank/DDBJ databases">
        <authorList>
            <consortium name="DOE Joint Genome Institute"/>
            <person name="Ahrendt S."/>
            <person name="Riley R."/>
            <person name="Andreopoulos W."/>
            <person name="LaButti K."/>
            <person name="Pangilinan J."/>
            <person name="Ruiz-duenas F.J."/>
            <person name="Barrasa J.M."/>
            <person name="Sanchez-Garcia M."/>
            <person name="Camarero S."/>
            <person name="Miyauchi S."/>
            <person name="Serrano A."/>
            <person name="Linde D."/>
            <person name="Babiker R."/>
            <person name="Drula E."/>
            <person name="Ayuso-Fernandez I."/>
            <person name="Pacheco R."/>
            <person name="Padilla G."/>
            <person name="Ferreira P."/>
            <person name="Barriuso J."/>
            <person name="Kellner H."/>
            <person name="Castanera R."/>
            <person name="Alfaro M."/>
            <person name="Ramirez L."/>
            <person name="Pisabarro A.G."/>
            <person name="Kuo A."/>
            <person name="Tritt A."/>
            <person name="Lipzen A."/>
            <person name="He G."/>
            <person name="Yan M."/>
            <person name="Ng V."/>
            <person name="Cullen D."/>
            <person name="Martin F."/>
            <person name="Rosso M.-N."/>
            <person name="Henrissat B."/>
            <person name="Hibbett D."/>
            <person name="Martinez A.T."/>
            <person name="Grigoriev I.V."/>
        </authorList>
    </citation>
    <scope>NUCLEOTIDE SEQUENCE</scope>
    <source>
        <strain evidence="1">AH 44721</strain>
    </source>
</reference>
<protein>
    <recommendedName>
        <fullName evidence="3">F-box domain-containing protein</fullName>
    </recommendedName>
</protein>
<comment type="caution">
    <text evidence="1">The sequence shown here is derived from an EMBL/GenBank/DDBJ whole genome shotgun (WGS) entry which is preliminary data.</text>
</comment>
<evidence type="ECO:0000313" key="1">
    <source>
        <dbReference type="EMBL" id="KAF8873602.1"/>
    </source>
</evidence>
<proteinExistence type="predicted"/>
<keyword evidence="2" id="KW-1185">Reference proteome</keyword>
<name>A0A9P5NA79_GYMJU</name>
<evidence type="ECO:0008006" key="3">
    <source>
        <dbReference type="Google" id="ProtNLM"/>
    </source>
</evidence>
<dbReference type="OrthoDB" id="2904022at2759"/>
<sequence length="174" mass="19917">MDPVVEASSDTQFLISTPSLTNRIPPDILLEIFGQCLPSTHNPIIHPNEAPTILTRVCYNWRHLSLSAPFLWQSIHVPVSTTYPFSNSTGDRTPDFWHYKGHRSMVRTIKWKTHEHIDREEFTTSQRRLSAAIIKVVLSVSDRWQHFNSALVLSQSTICSPPKGRTLPLLQTLY</sequence>
<evidence type="ECO:0000313" key="2">
    <source>
        <dbReference type="Proteomes" id="UP000724874"/>
    </source>
</evidence>
<dbReference type="Gene3D" id="1.20.1280.50">
    <property type="match status" value="1"/>
</dbReference>
<organism evidence="1 2">
    <name type="scientific">Gymnopilus junonius</name>
    <name type="common">Spectacular rustgill mushroom</name>
    <name type="synonym">Gymnopilus spectabilis subsp. junonius</name>
    <dbReference type="NCBI Taxonomy" id="109634"/>
    <lineage>
        <taxon>Eukaryota</taxon>
        <taxon>Fungi</taxon>
        <taxon>Dikarya</taxon>
        <taxon>Basidiomycota</taxon>
        <taxon>Agaricomycotina</taxon>
        <taxon>Agaricomycetes</taxon>
        <taxon>Agaricomycetidae</taxon>
        <taxon>Agaricales</taxon>
        <taxon>Agaricineae</taxon>
        <taxon>Hymenogastraceae</taxon>
        <taxon>Gymnopilus</taxon>
    </lineage>
</organism>
<dbReference type="EMBL" id="JADNYJ010000233">
    <property type="protein sequence ID" value="KAF8873602.1"/>
    <property type="molecule type" value="Genomic_DNA"/>
</dbReference>